<evidence type="ECO:0000313" key="3">
    <source>
        <dbReference type="Proteomes" id="UP000326396"/>
    </source>
</evidence>
<dbReference type="Gene3D" id="2.120.10.30">
    <property type="entry name" value="TolB, C-terminal domain"/>
    <property type="match status" value="1"/>
</dbReference>
<dbReference type="EMBL" id="SZYD01000017">
    <property type="protein sequence ID" value="KAD3068504.1"/>
    <property type="molecule type" value="Genomic_DNA"/>
</dbReference>
<evidence type="ECO:0000313" key="2">
    <source>
        <dbReference type="EMBL" id="KAD3068504.1"/>
    </source>
</evidence>
<protein>
    <submittedName>
        <fullName evidence="2">Uncharacterized protein</fullName>
    </submittedName>
</protein>
<dbReference type="Pfam" id="PF14223">
    <property type="entry name" value="Retrotran_gag_2"/>
    <property type="match status" value="1"/>
</dbReference>
<organism evidence="2 3">
    <name type="scientific">Mikania micrantha</name>
    <name type="common">bitter vine</name>
    <dbReference type="NCBI Taxonomy" id="192012"/>
    <lineage>
        <taxon>Eukaryota</taxon>
        <taxon>Viridiplantae</taxon>
        <taxon>Streptophyta</taxon>
        <taxon>Embryophyta</taxon>
        <taxon>Tracheophyta</taxon>
        <taxon>Spermatophyta</taxon>
        <taxon>Magnoliopsida</taxon>
        <taxon>eudicotyledons</taxon>
        <taxon>Gunneridae</taxon>
        <taxon>Pentapetalae</taxon>
        <taxon>asterids</taxon>
        <taxon>campanulids</taxon>
        <taxon>Asterales</taxon>
        <taxon>Asteraceae</taxon>
        <taxon>Asteroideae</taxon>
        <taxon>Heliantheae alliance</taxon>
        <taxon>Eupatorieae</taxon>
        <taxon>Mikania</taxon>
    </lineage>
</organism>
<feature type="compositionally biased region" description="Polar residues" evidence="1">
    <location>
        <begin position="268"/>
        <end position="281"/>
    </location>
</feature>
<dbReference type="SUPFAM" id="SSF63825">
    <property type="entry name" value="YWTD domain"/>
    <property type="match status" value="1"/>
</dbReference>
<dbReference type="OrthoDB" id="273823at2759"/>
<evidence type="ECO:0000256" key="1">
    <source>
        <dbReference type="SAM" id="MobiDB-lite"/>
    </source>
</evidence>
<feature type="compositionally biased region" description="Low complexity" evidence="1">
    <location>
        <begin position="222"/>
        <end position="232"/>
    </location>
</feature>
<dbReference type="InterPro" id="IPR011042">
    <property type="entry name" value="6-blade_b-propeller_TolB-like"/>
</dbReference>
<comment type="caution">
    <text evidence="2">The sequence shown here is derived from an EMBL/GenBank/DDBJ whole genome shotgun (WGS) entry which is preliminary data.</text>
</comment>
<name>A0A5N6M3J3_9ASTR</name>
<feature type="compositionally biased region" description="Basic residues" evidence="1">
    <location>
        <begin position="252"/>
        <end position="266"/>
    </location>
</feature>
<dbReference type="PANTHER" id="PTHR47481">
    <property type="match status" value="1"/>
</dbReference>
<feature type="compositionally biased region" description="Polar residues" evidence="1">
    <location>
        <begin position="233"/>
        <end position="250"/>
    </location>
</feature>
<gene>
    <name evidence="2" type="ORF">E3N88_36384</name>
</gene>
<keyword evidence="3" id="KW-1185">Reference proteome</keyword>
<proteinExistence type="predicted"/>
<dbReference type="AlphaFoldDB" id="A0A5N6M3J3"/>
<dbReference type="Proteomes" id="UP000326396">
    <property type="component" value="Linkage Group LG7"/>
</dbReference>
<dbReference type="PANTHER" id="PTHR47481:SF38">
    <property type="entry name" value="POU DOMAIN, CLASS 4, TRANSCRIPTION FACTOR 1-LIKE"/>
    <property type="match status" value="1"/>
</dbReference>
<feature type="region of interest" description="Disordered" evidence="1">
    <location>
        <begin position="222"/>
        <end position="281"/>
    </location>
</feature>
<accession>A0A5N6M3J3</accession>
<sequence length="930" mass="103986">MDSKLHPAITVTNIKNFIPLTLEMESSQYSSWAELFRIHCRAFQVTDHLLSDSPPAPPTTAAASDKAPPLPISEELWSRIDAIVLQWIYGTISNDLLHTILKPNSTASQAWKALANIFQDNQNSRAVYLEHKFVTTRLDNYPNMAAYCQAFKMLSDQMTNVAAPVSNQRMVLQLLAGLTEAYGNIAMMIQQTTPLPDFYEVRSRLILEETRQSHLASTAANAANTALHTSTHPSQSAPSQSLPDTPQYSSRGRGRGKARGRGRGRTGHYSSSPGRGQHVSNQGCIEVDEVNERLFLSDINHHRIIVFDSNGNILDSIGSSPGFEDGEFESSKIMRPAALFYHDSESCLYFVDSENHAIRRADMESRTVETLYPKPVGNKTKGGLLNWIINKLWNTKAVSSNSDEVDSSLLFYPWHLHKSLENDLFILNRSFETLWIMDLSSGFIKEVVLGSAKILEMCGPLILEKTSLLKEIPSNNLPQNIVNKFSMEGNSYAGVVSSVATFQENIIICDSDGQVVLKYNKKSKSMSSFDFSNFGVLGLPYWLVWPMESVYAAGFGVSGVHVDHIQHFTLLPGRIDIKINVEIPEDTELVEPLNEGCIWRQTRGTATETLVAKNKAESTEKIGVAQQWYDELDDLASLTEKELNSKEDTTSDAKLQDGKISIDCAVNTSPGTSEVIINAALYLRIQNKTNNSKMQQLTRLVRNSNPSSKDSFQTEACARILSTSNKAPEEFVFLRPLHVRLKINSRDHPKAENSKDIILTESFVEVDVSLKEEGDLWAGMAKTGRLDHYGPSWPYQPSFGLLILSVADMDPEMPQQGPPLDPESLALSQHEWLQFEEGSAAFMRCRRILRMTVPTPRCIDWGLLTDVGEAVRARAILGEDTPWTRLFDIADMPTYRLITVEFLSTFRYRAHQAAVREEDDEELPPDTVAN</sequence>
<reference evidence="2 3" key="1">
    <citation type="submission" date="2019-05" db="EMBL/GenBank/DDBJ databases">
        <title>Mikania micrantha, genome provides insights into the molecular mechanism of rapid growth.</title>
        <authorList>
            <person name="Liu B."/>
        </authorList>
    </citation>
    <scope>NUCLEOTIDE SEQUENCE [LARGE SCALE GENOMIC DNA]</scope>
    <source>
        <strain evidence="2">NLD-2019</strain>
        <tissue evidence="2">Leaf</tissue>
    </source>
</reference>